<dbReference type="Pfam" id="PF21981">
    <property type="entry name" value="RecX_HTH3"/>
    <property type="match status" value="2"/>
</dbReference>
<comment type="function">
    <text evidence="1 6">Modulates RecA activity.</text>
</comment>
<dbReference type="HAMAP" id="MF_01114">
    <property type="entry name" value="RecX"/>
    <property type="match status" value="1"/>
</dbReference>
<keyword evidence="5 6" id="KW-0963">Cytoplasm</keyword>
<dbReference type="Proteomes" id="UP001256711">
    <property type="component" value="Unassembled WGS sequence"/>
</dbReference>
<evidence type="ECO:0000256" key="3">
    <source>
        <dbReference type="ARBA" id="ARBA00009695"/>
    </source>
</evidence>
<dbReference type="Gene3D" id="1.10.10.10">
    <property type="entry name" value="Winged helix-like DNA-binding domain superfamily/Winged helix DNA-binding domain"/>
    <property type="match status" value="4"/>
</dbReference>
<dbReference type="InterPro" id="IPR053925">
    <property type="entry name" value="RecX_HTH_3rd"/>
</dbReference>
<dbReference type="GO" id="GO:0006282">
    <property type="term" value="P:regulation of DNA repair"/>
    <property type="evidence" value="ECO:0007669"/>
    <property type="project" value="UniProtKB-UniRule"/>
</dbReference>
<evidence type="ECO:0000313" key="11">
    <source>
        <dbReference type="Proteomes" id="UP001256711"/>
    </source>
</evidence>
<name>A0AAW8U1L2_9ENTE</name>
<evidence type="ECO:0000256" key="6">
    <source>
        <dbReference type="HAMAP-Rule" id="MF_01114"/>
    </source>
</evidence>
<gene>
    <name evidence="6 10" type="primary">recX</name>
    <name evidence="10" type="ORF">P7H43_09825</name>
</gene>
<evidence type="ECO:0000256" key="1">
    <source>
        <dbReference type="ARBA" id="ARBA00003529"/>
    </source>
</evidence>
<dbReference type="EMBL" id="JARQBJ010000004">
    <property type="protein sequence ID" value="MDT2810786.1"/>
    <property type="molecule type" value="Genomic_DNA"/>
</dbReference>
<feature type="domain" description="RecX third three-helical" evidence="9">
    <location>
        <begin position="211"/>
        <end position="256"/>
    </location>
</feature>
<evidence type="ECO:0000259" key="8">
    <source>
        <dbReference type="Pfam" id="PF02631"/>
    </source>
</evidence>
<evidence type="ECO:0000256" key="4">
    <source>
        <dbReference type="ARBA" id="ARBA00018111"/>
    </source>
</evidence>
<evidence type="ECO:0000256" key="7">
    <source>
        <dbReference type="SAM" id="MobiDB-lite"/>
    </source>
</evidence>
<dbReference type="PANTHER" id="PTHR33602">
    <property type="entry name" value="REGULATORY PROTEIN RECX FAMILY PROTEIN"/>
    <property type="match status" value="1"/>
</dbReference>
<evidence type="ECO:0000313" key="10">
    <source>
        <dbReference type="EMBL" id="MDT2810786.1"/>
    </source>
</evidence>
<proteinExistence type="inferred from homology"/>
<feature type="region of interest" description="Disordered" evidence="7">
    <location>
        <begin position="215"/>
        <end position="239"/>
    </location>
</feature>
<dbReference type="InterPro" id="IPR036388">
    <property type="entry name" value="WH-like_DNA-bd_sf"/>
</dbReference>
<dbReference type="NCBIfam" id="NF010733">
    <property type="entry name" value="PRK14135.1"/>
    <property type="match status" value="1"/>
</dbReference>
<evidence type="ECO:0000259" key="9">
    <source>
        <dbReference type="Pfam" id="PF21981"/>
    </source>
</evidence>
<sequence>MLTITGLAKEKNLFKVTFSNHETLLVSEDQLVRHRLLKGQEISEAELRELKDSSRFDLGLQESYRYISYQLRSEKEVDQFLKEHELPLKDRKKVIERLKELNLVNDKIYAESYVRTQMRLSGKGPGAIRQQLLKKGIKGGTAEDALALYDEKEQLAVALHTGEKALRRIHGKSFKETGQKLRQSLMQKGFGPEEINQVLAELLVEKDQEAENAALEKEADKLWRRHQSKPREKRNQKIKQSLYQKGFDLTAIQQYLDSKEEMDD</sequence>
<dbReference type="RefSeq" id="WP_118340155.1">
    <property type="nucleotide sequence ID" value="NZ_CABJBY010000003.1"/>
</dbReference>
<dbReference type="InterPro" id="IPR053924">
    <property type="entry name" value="RecX_HTH_2nd"/>
</dbReference>
<protein>
    <recommendedName>
        <fullName evidence="4 6">Regulatory protein RecX</fullName>
    </recommendedName>
</protein>
<comment type="subcellular location">
    <subcellularLocation>
        <location evidence="2 6">Cytoplasm</location>
    </subcellularLocation>
</comment>
<dbReference type="InterPro" id="IPR003783">
    <property type="entry name" value="Regulatory_RecX"/>
</dbReference>
<dbReference type="AlphaFoldDB" id="A0AAW8U1L2"/>
<dbReference type="GO" id="GO:0005737">
    <property type="term" value="C:cytoplasm"/>
    <property type="evidence" value="ECO:0007669"/>
    <property type="project" value="UniProtKB-SubCell"/>
</dbReference>
<organism evidence="10 11">
    <name type="scientific">Enterococcus asini</name>
    <dbReference type="NCBI Taxonomy" id="57732"/>
    <lineage>
        <taxon>Bacteria</taxon>
        <taxon>Bacillati</taxon>
        <taxon>Bacillota</taxon>
        <taxon>Bacilli</taxon>
        <taxon>Lactobacillales</taxon>
        <taxon>Enterococcaceae</taxon>
        <taxon>Enterococcus</taxon>
    </lineage>
</organism>
<dbReference type="PANTHER" id="PTHR33602:SF1">
    <property type="entry name" value="REGULATORY PROTEIN RECX FAMILY PROTEIN"/>
    <property type="match status" value="1"/>
</dbReference>
<accession>A0AAW8U1L2</accession>
<dbReference type="Pfam" id="PF02631">
    <property type="entry name" value="RecX_HTH2"/>
    <property type="match status" value="1"/>
</dbReference>
<feature type="domain" description="RecX second three-helical" evidence="8">
    <location>
        <begin position="105"/>
        <end position="146"/>
    </location>
</feature>
<evidence type="ECO:0000256" key="5">
    <source>
        <dbReference type="ARBA" id="ARBA00022490"/>
    </source>
</evidence>
<evidence type="ECO:0000256" key="2">
    <source>
        <dbReference type="ARBA" id="ARBA00004496"/>
    </source>
</evidence>
<comment type="caution">
    <text evidence="10">The sequence shown here is derived from an EMBL/GenBank/DDBJ whole genome shotgun (WGS) entry which is preliminary data.</text>
</comment>
<comment type="similarity">
    <text evidence="3 6">Belongs to the RecX family.</text>
</comment>
<reference evidence="10" key="1">
    <citation type="submission" date="2023-03" db="EMBL/GenBank/DDBJ databases">
        <authorList>
            <person name="Shen W."/>
            <person name="Cai J."/>
        </authorList>
    </citation>
    <scope>NUCLEOTIDE SEQUENCE</scope>
    <source>
        <strain evidence="10">B226-2</strain>
    </source>
</reference>
<feature type="domain" description="RecX third three-helical" evidence="9">
    <location>
        <begin position="153"/>
        <end position="199"/>
    </location>
</feature>